<keyword evidence="3 5" id="KW-0863">Zinc-finger</keyword>
<evidence type="ECO:0000256" key="4">
    <source>
        <dbReference type="ARBA" id="ARBA00022833"/>
    </source>
</evidence>
<name>A0A2U1JDS5_SMIAN</name>
<reference evidence="8 9" key="1">
    <citation type="journal article" date="2018" name="MBio">
        <title>Comparative Genomics Reveals the Core Gene Toolbox for the Fungus-Insect Symbiosis.</title>
        <authorList>
            <person name="Wang Y."/>
            <person name="Stata M."/>
            <person name="Wang W."/>
            <person name="Stajich J.E."/>
            <person name="White M.M."/>
            <person name="Moncalvo J.M."/>
        </authorList>
    </citation>
    <scope>NUCLEOTIDE SEQUENCE [LARGE SCALE GENOMIC DNA]</scope>
    <source>
        <strain evidence="8 9">AUS-126-30</strain>
    </source>
</reference>
<accession>A0A2U1JDS5</accession>
<feature type="zinc finger region" description="C3H1-type" evidence="5">
    <location>
        <begin position="113"/>
        <end position="141"/>
    </location>
</feature>
<dbReference type="SUPFAM" id="SSF90229">
    <property type="entry name" value="CCCH zinc finger"/>
    <property type="match status" value="2"/>
</dbReference>
<dbReference type="InterPro" id="IPR036855">
    <property type="entry name" value="Znf_CCCH_sf"/>
</dbReference>
<dbReference type="PANTHER" id="PTHR12547:SF18">
    <property type="entry name" value="PROTEIN TIS11"/>
    <property type="match status" value="1"/>
</dbReference>
<keyword evidence="9" id="KW-1185">Reference proteome</keyword>
<dbReference type="AlphaFoldDB" id="A0A2U1JDS5"/>
<feature type="region of interest" description="Disordered" evidence="6">
    <location>
        <begin position="151"/>
        <end position="173"/>
    </location>
</feature>
<feature type="domain" description="C3H1-type" evidence="7">
    <location>
        <begin position="113"/>
        <end position="141"/>
    </location>
</feature>
<keyword evidence="4 5" id="KW-0862">Zinc</keyword>
<dbReference type="EMBL" id="MBFU01000027">
    <property type="protein sequence ID" value="PWA03169.1"/>
    <property type="molecule type" value="Genomic_DNA"/>
</dbReference>
<sequence length="485" mass="55729">MSFPPLNSTVKKSKPTKAFTKENIQKNIFLQFPDDSDDSDKTMNSSENFKESSSKTKNKSSQRDKPQEEINDPELFKTELCEKWMLHGNCVYGDLCKFAHGRLELKNRSRHPKYRTDLCRTFSRIGSCPYGNRCDFLHIMAKDGKITTGYKNSGETTNAQQRKTQQTENKNTNCAKMDSPALVQNKSNDDYLYKNLEEKHKISASPINIEQNQLPNNILEPELLKNPKTNNFMDNYHSDNFTFDIKKDPVQTKSFDPTKSSRFFNNPQLKESEIPNFGAFSLNQPLGITLNGSNVNFSNVNTSLHYNGSNNKGDFFRTNDIYLPDKNLNRKNTINILDSYKSRMDLASMDKIHRIGNTNMGLSDFNNVYFQNNVSPFSNMNGTNSLYPNNFTNSLAPMLKTPNINNISPIGRFNLYNDYQENNQIGFGLNYTKPEIHNNRNPLEFNKMILVNQKMNTYSGTNNPLSQQSSNIWSTNTFDKNTNWK</sequence>
<feature type="region of interest" description="Disordered" evidence="6">
    <location>
        <begin position="461"/>
        <end position="485"/>
    </location>
</feature>
<dbReference type="FunFam" id="4.10.1000.10:FF:000001">
    <property type="entry name" value="zinc finger CCCH domain-containing protein 15-like"/>
    <property type="match status" value="1"/>
</dbReference>
<feature type="domain" description="C3H1-type" evidence="7">
    <location>
        <begin position="75"/>
        <end position="103"/>
    </location>
</feature>
<keyword evidence="1 5" id="KW-0479">Metal-binding</keyword>
<evidence type="ECO:0000256" key="1">
    <source>
        <dbReference type="ARBA" id="ARBA00022723"/>
    </source>
</evidence>
<gene>
    <name evidence="8" type="ORF">BB558_000668</name>
</gene>
<evidence type="ECO:0000256" key="5">
    <source>
        <dbReference type="PROSITE-ProRule" id="PRU00723"/>
    </source>
</evidence>
<feature type="compositionally biased region" description="Polar residues" evidence="6">
    <location>
        <begin position="1"/>
        <end position="10"/>
    </location>
</feature>
<dbReference type="SMART" id="SM00356">
    <property type="entry name" value="ZnF_C3H1"/>
    <property type="match status" value="2"/>
</dbReference>
<evidence type="ECO:0000256" key="3">
    <source>
        <dbReference type="ARBA" id="ARBA00022771"/>
    </source>
</evidence>
<dbReference type="Pfam" id="PF00642">
    <property type="entry name" value="zf-CCCH"/>
    <property type="match status" value="2"/>
</dbReference>
<dbReference type="PANTHER" id="PTHR12547">
    <property type="entry name" value="CCCH ZINC FINGER/TIS11-RELATED"/>
    <property type="match status" value="1"/>
</dbReference>
<dbReference type="GO" id="GO:0008270">
    <property type="term" value="F:zinc ion binding"/>
    <property type="evidence" value="ECO:0007669"/>
    <property type="project" value="UniProtKB-KW"/>
</dbReference>
<evidence type="ECO:0000313" key="8">
    <source>
        <dbReference type="EMBL" id="PWA03169.1"/>
    </source>
</evidence>
<dbReference type="InterPro" id="IPR000571">
    <property type="entry name" value="Znf_CCCH"/>
</dbReference>
<organism evidence="8 9">
    <name type="scientific">Smittium angustum</name>
    <dbReference type="NCBI Taxonomy" id="133377"/>
    <lineage>
        <taxon>Eukaryota</taxon>
        <taxon>Fungi</taxon>
        <taxon>Fungi incertae sedis</taxon>
        <taxon>Zoopagomycota</taxon>
        <taxon>Kickxellomycotina</taxon>
        <taxon>Harpellomycetes</taxon>
        <taxon>Harpellales</taxon>
        <taxon>Legeriomycetaceae</taxon>
        <taxon>Smittium</taxon>
    </lineage>
</organism>
<proteinExistence type="predicted"/>
<keyword evidence="2" id="KW-0677">Repeat</keyword>
<feature type="compositionally biased region" description="Basic and acidic residues" evidence="6">
    <location>
        <begin position="61"/>
        <end position="71"/>
    </location>
</feature>
<dbReference type="FunFam" id="4.10.1000.10:FF:000002">
    <property type="entry name" value="Zinc finger protein 36, C3H1 type-like 1"/>
    <property type="match status" value="1"/>
</dbReference>
<dbReference type="GO" id="GO:0003729">
    <property type="term" value="F:mRNA binding"/>
    <property type="evidence" value="ECO:0007669"/>
    <property type="project" value="InterPro"/>
</dbReference>
<evidence type="ECO:0000313" key="9">
    <source>
        <dbReference type="Proteomes" id="UP000245591"/>
    </source>
</evidence>
<dbReference type="Gene3D" id="4.10.1000.10">
    <property type="entry name" value="Zinc finger, CCCH-type"/>
    <property type="match status" value="2"/>
</dbReference>
<feature type="region of interest" description="Disordered" evidence="6">
    <location>
        <begin position="1"/>
        <end position="71"/>
    </location>
</feature>
<evidence type="ECO:0000256" key="6">
    <source>
        <dbReference type="SAM" id="MobiDB-lite"/>
    </source>
</evidence>
<comment type="caution">
    <text evidence="8">The sequence shown here is derived from an EMBL/GenBank/DDBJ whole genome shotgun (WGS) entry which is preliminary data.</text>
</comment>
<dbReference type="InterPro" id="IPR045877">
    <property type="entry name" value="ZFP36-like"/>
</dbReference>
<dbReference type="Proteomes" id="UP000245591">
    <property type="component" value="Unassembled WGS sequence"/>
</dbReference>
<dbReference type="PROSITE" id="PS50103">
    <property type="entry name" value="ZF_C3H1"/>
    <property type="match status" value="2"/>
</dbReference>
<feature type="zinc finger region" description="C3H1-type" evidence="5">
    <location>
        <begin position="75"/>
        <end position="103"/>
    </location>
</feature>
<evidence type="ECO:0000256" key="2">
    <source>
        <dbReference type="ARBA" id="ARBA00022737"/>
    </source>
</evidence>
<evidence type="ECO:0000259" key="7">
    <source>
        <dbReference type="PROSITE" id="PS50103"/>
    </source>
</evidence>
<protein>
    <recommendedName>
        <fullName evidence="7">C3H1-type domain-containing protein</fullName>
    </recommendedName>
</protein>